<dbReference type="InterPro" id="IPR002878">
    <property type="entry name" value="ChsH2_C"/>
</dbReference>
<evidence type="ECO:0008006" key="5">
    <source>
        <dbReference type="Google" id="ProtNLM"/>
    </source>
</evidence>
<dbReference type="InterPro" id="IPR052513">
    <property type="entry name" value="Thioester_dehydratase-like"/>
</dbReference>
<dbReference type="Pfam" id="PF12172">
    <property type="entry name" value="zf-ChsH2"/>
    <property type="match status" value="1"/>
</dbReference>
<dbReference type="OrthoDB" id="9573at2157"/>
<dbReference type="Gene3D" id="6.10.30.10">
    <property type="match status" value="1"/>
</dbReference>
<dbReference type="PANTHER" id="PTHR34075">
    <property type="entry name" value="BLR3430 PROTEIN"/>
    <property type="match status" value="1"/>
</dbReference>
<dbReference type="InterPro" id="IPR022002">
    <property type="entry name" value="ChsH2_Znr"/>
</dbReference>
<feature type="domain" description="ChsH2 C-terminal OB-fold" evidence="1">
    <location>
        <begin position="47"/>
        <end position="105"/>
    </location>
</feature>
<gene>
    <name evidence="3" type="ORF">C493_06897</name>
</gene>
<dbReference type="AlphaFoldDB" id="L9XAP9"/>
<dbReference type="eggNOG" id="arCOG01286">
    <property type="taxonomic scope" value="Archaea"/>
</dbReference>
<dbReference type="STRING" id="1227499.C493_06897"/>
<dbReference type="Proteomes" id="UP000011602">
    <property type="component" value="Unassembled WGS sequence"/>
</dbReference>
<dbReference type="SUPFAM" id="SSF50249">
    <property type="entry name" value="Nucleic acid-binding proteins"/>
    <property type="match status" value="1"/>
</dbReference>
<evidence type="ECO:0000313" key="4">
    <source>
        <dbReference type="Proteomes" id="UP000011602"/>
    </source>
</evidence>
<evidence type="ECO:0000259" key="2">
    <source>
        <dbReference type="Pfam" id="PF12172"/>
    </source>
</evidence>
<reference evidence="3 4" key="1">
    <citation type="journal article" date="2014" name="PLoS Genet.">
        <title>Phylogenetically driven sequencing of extremely halophilic archaea reveals strategies for static and dynamic osmo-response.</title>
        <authorList>
            <person name="Becker E.A."/>
            <person name="Seitzer P.M."/>
            <person name="Tritt A."/>
            <person name="Larsen D."/>
            <person name="Krusor M."/>
            <person name="Yao A.I."/>
            <person name="Wu D."/>
            <person name="Madern D."/>
            <person name="Eisen J.A."/>
            <person name="Darling A.E."/>
            <person name="Facciotti M.T."/>
        </authorList>
    </citation>
    <scope>NUCLEOTIDE SEQUENCE [LARGE SCALE GENOMIC DNA]</scope>
    <source>
        <strain evidence="3 4">JCM 12255</strain>
    </source>
</reference>
<name>L9XAP9_9EURY</name>
<comment type="caution">
    <text evidence="3">The sequence shown here is derived from an EMBL/GenBank/DDBJ whole genome shotgun (WGS) entry which is preliminary data.</text>
</comment>
<dbReference type="RefSeq" id="WP_007258681.1">
    <property type="nucleotide sequence ID" value="NZ_AOHZ01000034.1"/>
</dbReference>
<dbReference type="InterPro" id="IPR012340">
    <property type="entry name" value="NA-bd_OB-fold"/>
</dbReference>
<dbReference type="EMBL" id="AOHZ01000034">
    <property type="protein sequence ID" value="ELY58712.1"/>
    <property type="molecule type" value="Genomic_DNA"/>
</dbReference>
<evidence type="ECO:0000313" key="3">
    <source>
        <dbReference type="EMBL" id="ELY58712.1"/>
    </source>
</evidence>
<protein>
    <recommendedName>
        <fullName evidence="5">DUF35 domain-containing protein</fullName>
    </recommendedName>
</protein>
<dbReference type="PANTHER" id="PTHR34075:SF5">
    <property type="entry name" value="BLR3430 PROTEIN"/>
    <property type="match status" value="1"/>
</dbReference>
<organism evidence="3 4">
    <name type="scientific">Natronolimnohabitans innermongolicus JCM 12255</name>
    <dbReference type="NCBI Taxonomy" id="1227499"/>
    <lineage>
        <taxon>Archaea</taxon>
        <taxon>Methanobacteriati</taxon>
        <taxon>Methanobacteriota</taxon>
        <taxon>Stenosarchaea group</taxon>
        <taxon>Halobacteria</taxon>
        <taxon>Halobacteriales</taxon>
        <taxon>Natrialbaceae</taxon>
        <taxon>Natronolimnohabitans</taxon>
    </lineage>
</organism>
<keyword evidence="4" id="KW-1185">Reference proteome</keyword>
<sequence length="123" mass="13330">MQPWFVEFAERIDDGDPFYLACEECGAAALPPRSVCPDCGTQTLEERSLSGTATVAASTTIFSSIPEYADDTPYTIVIATFDEGVRLTGQLRDVEEIDRGETVAVDVESRGEDAWLVTFAPTG</sequence>
<feature type="domain" description="ChsH2 rubredoxin-like zinc ribbon" evidence="2">
    <location>
        <begin position="21"/>
        <end position="45"/>
    </location>
</feature>
<proteinExistence type="predicted"/>
<dbReference type="Pfam" id="PF01796">
    <property type="entry name" value="OB_ChsH2_C"/>
    <property type="match status" value="1"/>
</dbReference>
<evidence type="ECO:0000259" key="1">
    <source>
        <dbReference type="Pfam" id="PF01796"/>
    </source>
</evidence>
<accession>L9XAP9</accession>